<organism evidence="2 3">
    <name type="scientific">Corynebacterium halotolerans YIM 70093 = DSM 44683</name>
    <dbReference type="NCBI Taxonomy" id="1121362"/>
    <lineage>
        <taxon>Bacteria</taxon>
        <taxon>Bacillati</taxon>
        <taxon>Actinomycetota</taxon>
        <taxon>Actinomycetes</taxon>
        <taxon>Mycobacteriales</taxon>
        <taxon>Corynebacteriaceae</taxon>
        <taxon>Corynebacterium</taxon>
    </lineage>
</organism>
<proteinExistence type="predicted"/>
<keyword evidence="3" id="KW-1185">Reference proteome</keyword>
<sequence>MALNDKSSGDPAVANDHDAEDLTAAREALEDREGMTEAEKAPDGAFPESDVDDVHRDFLVGQDEETVPDGDGPSDAPFTMPDGRTEGVPDEDR</sequence>
<reference evidence="2 3" key="1">
    <citation type="journal article" date="2012" name="Stand. Genomic Sci.">
        <title>Genome sequence of the halotolerant bacterium Corynebacterium halotolerans type strain YIM 70093(T) (= DSM 44683(T)).</title>
        <authorList>
            <person name="Ruckert C."/>
            <person name="Albersmeier A."/>
            <person name="Al-Dilaimi A."/>
            <person name="Niehaus K."/>
            <person name="Szczepanowski R."/>
            <person name="Kalinowski J."/>
        </authorList>
    </citation>
    <scope>NUCLEOTIDE SEQUENCE [LARGE SCALE GENOMIC DNA]</scope>
    <source>
        <strain evidence="2">YIM 70093</strain>
    </source>
</reference>
<feature type="compositionally biased region" description="Basic and acidic residues" evidence="1">
    <location>
        <begin position="23"/>
        <end position="42"/>
    </location>
</feature>
<accession>M1NP61</accession>
<gene>
    <name evidence="2" type="ORF">A605_01415</name>
</gene>
<evidence type="ECO:0000256" key="1">
    <source>
        <dbReference type="SAM" id="MobiDB-lite"/>
    </source>
</evidence>
<name>M1NP61_9CORY</name>
<dbReference type="EMBL" id="CP003697">
    <property type="protein sequence ID" value="AGF71297.1"/>
    <property type="molecule type" value="Genomic_DNA"/>
</dbReference>
<dbReference type="RefSeq" id="WP_015399721.1">
    <property type="nucleotide sequence ID" value="NC_020302.1"/>
</dbReference>
<dbReference type="STRING" id="1121362.A605_01415"/>
<dbReference type="PATRIC" id="fig|1121362.3.peg.276"/>
<dbReference type="AlphaFoldDB" id="M1NP61"/>
<protein>
    <submittedName>
        <fullName evidence="2">Uncharacterized protein</fullName>
    </submittedName>
</protein>
<evidence type="ECO:0000313" key="2">
    <source>
        <dbReference type="EMBL" id="AGF71297.1"/>
    </source>
</evidence>
<dbReference type="HOGENOM" id="CLU_2394733_0_0_11"/>
<dbReference type="Proteomes" id="UP000011723">
    <property type="component" value="Chromosome"/>
</dbReference>
<dbReference type="KEGG" id="chn:A605_01415"/>
<feature type="region of interest" description="Disordered" evidence="1">
    <location>
        <begin position="1"/>
        <end position="93"/>
    </location>
</feature>
<evidence type="ECO:0000313" key="3">
    <source>
        <dbReference type="Proteomes" id="UP000011723"/>
    </source>
</evidence>